<dbReference type="EMBL" id="LNGD01000051">
    <property type="protein sequence ID" value="KYC51850.1"/>
    <property type="molecule type" value="Genomic_DNA"/>
</dbReference>
<reference evidence="2 3" key="1">
    <citation type="journal article" date="2016" name="ISME J.">
        <title>Chasing the elusive Euryarchaeota class WSA2: genomes reveal a uniquely fastidious methyl-reducing methanogen.</title>
        <authorList>
            <person name="Nobu M.K."/>
            <person name="Narihiro T."/>
            <person name="Kuroda K."/>
            <person name="Mei R."/>
            <person name="Liu W.T."/>
        </authorList>
    </citation>
    <scope>NUCLEOTIDE SEQUENCE [LARGE SCALE GENOMIC DNA]</scope>
    <source>
        <strain evidence="2">U1lsi0528_Bin089</strain>
    </source>
</reference>
<proteinExistence type="predicted"/>
<dbReference type="Proteomes" id="UP000075578">
    <property type="component" value="Unassembled WGS sequence"/>
</dbReference>
<evidence type="ECO:0000313" key="2">
    <source>
        <dbReference type="EMBL" id="KYC51850.1"/>
    </source>
</evidence>
<feature type="region of interest" description="Disordered" evidence="1">
    <location>
        <begin position="180"/>
        <end position="202"/>
    </location>
</feature>
<protein>
    <submittedName>
        <fullName evidence="2">Uncharacterized protein</fullName>
    </submittedName>
</protein>
<sequence length="202" mass="22163">MNKYFIILALMIILVASTGAFAIAQNQSEALSKINDASDALAIYEASKDSIWPCSKRFNHDARLYLQYSWEYFNKGDYKNAEFYARASITATETAKIYADTECKCLYSYNERGCAEYDDDGNGPCGGLVAVTAAKSGCNDWYCDRPGCTQCYQGYCCGPNGCYPDPGCYTTDCDPDDDNYQPGGDGGTPNRTGKIGTPTNYN</sequence>
<gene>
    <name evidence="2" type="ORF">AMQ74_00965</name>
</gene>
<comment type="caution">
    <text evidence="2">The sequence shown here is derived from an EMBL/GenBank/DDBJ whole genome shotgun (WGS) entry which is preliminary data.</text>
</comment>
<evidence type="ECO:0000313" key="3">
    <source>
        <dbReference type="Proteomes" id="UP000075578"/>
    </source>
</evidence>
<dbReference type="AlphaFoldDB" id="A0A150J3Q3"/>
<accession>A0A150J3Q3</accession>
<name>A0A150J3Q3_9EURY</name>
<organism evidence="2 3">
    <name type="scientific">Candidatus Methanofastidiosum methylothiophilum</name>
    <dbReference type="NCBI Taxonomy" id="1705564"/>
    <lineage>
        <taxon>Archaea</taxon>
        <taxon>Methanobacteriati</taxon>
        <taxon>Methanobacteriota</taxon>
        <taxon>Stenosarchaea group</taxon>
        <taxon>Candidatus Methanofastidiosia</taxon>
        <taxon>Candidatus Methanofastidiosales</taxon>
        <taxon>Candidatus Methanofastidiosaceae</taxon>
        <taxon>Candidatus Methanofastidiosum</taxon>
    </lineage>
</organism>
<evidence type="ECO:0000256" key="1">
    <source>
        <dbReference type="SAM" id="MobiDB-lite"/>
    </source>
</evidence>